<organism evidence="1 2">
    <name type="scientific">Caerostris extrusa</name>
    <name type="common">Bark spider</name>
    <name type="synonym">Caerostris bankana</name>
    <dbReference type="NCBI Taxonomy" id="172846"/>
    <lineage>
        <taxon>Eukaryota</taxon>
        <taxon>Metazoa</taxon>
        <taxon>Ecdysozoa</taxon>
        <taxon>Arthropoda</taxon>
        <taxon>Chelicerata</taxon>
        <taxon>Arachnida</taxon>
        <taxon>Araneae</taxon>
        <taxon>Araneomorphae</taxon>
        <taxon>Entelegynae</taxon>
        <taxon>Araneoidea</taxon>
        <taxon>Araneidae</taxon>
        <taxon>Caerostris</taxon>
    </lineage>
</organism>
<evidence type="ECO:0000313" key="1">
    <source>
        <dbReference type="EMBL" id="GIX96812.1"/>
    </source>
</evidence>
<evidence type="ECO:0000313" key="2">
    <source>
        <dbReference type="Proteomes" id="UP001054945"/>
    </source>
</evidence>
<keyword evidence="2" id="KW-1185">Reference proteome</keyword>
<reference evidence="1 2" key="1">
    <citation type="submission" date="2021-06" db="EMBL/GenBank/DDBJ databases">
        <title>Caerostris extrusa draft genome.</title>
        <authorList>
            <person name="Kono N."/>
            <person name="Arakawa K."/>
        </authorList>
    </citation>
    <scope>NUCLEOTIDE SEQUENCE [LARGE SCALE GENOMIC DNA]</scope>
</reference>
<gene>
    <name evidence="1" type="ORF">CEXT_113811</name>
</gene>
<accession>A0AAV4PHA3</accession>
<proteinExistence type="predicted"/>
<dbReference type="EMBL" id="BPLR01004699">
    <property type="protein sequence ID" value="GIX96812.1"/>
    <property type="molecule type" value="Genomic_DNA"/>
</dbReference>
<dbReference type="Proteomes" id="UP001054945">
    <property type="component" value="Unassembled WGS sequence"/>
</dbReference>
<name>A0AAV4PHA3_CAEEX</name>
<comment type="caution">
    <text evidence="1">The sequence shown here is derived from an EMBL/GenBank/DDBJ whole genome shotgun (WGS) entry which is preliminary data.</text>
</comment>
<dbReference type="AlphaFoldDB" id="A0AAV4PHA3"/>
<protein>
    <submittedName>
        <fullName evidence="1">Uncharacterized protein</fullName>
    </submittedName>
</protein>
<sequence length="186" mass="21287">MHAPTVSSELFCGRVPISQTRTQWDREEGFLGELADSGIRMEFISAVKFTWVKIQRHPAYPVKKKRRLTRNNSLEKQLAQSANTSLDATARSNLHFAIACSLAVMDFYTLFRVPMEFKGIENIHALTVSSELFCGRVLISQTSTQWDVKEGFLCELADSGIRMEFISSTKFTWGEIQWRPAQQIYQ</sequence>